<accession>A0A1F6EY73</accession>
<comment type="caution">
    <text evidence="1">The sequence shown here is derived from an EMBL/GenBank/DDBJ whole genome shotgun (WGS) entry which is preliminary data.</text>
</comment>
<evidence type="ECO:0000313" key="2">
    <source>
        <dbReference type="Proteomes" id="UP000178811"/>
    </source>
</evidence>
<evidence type="ECO:0000313" key="1">
    <source>
        <dbReference type="EMBL" id="OGG78526.1"/>
    </source>
</evidence>
<gene>
    <name evidence="1" type="ORF">A3A36_00510</name>
</gene>
<name>A0A1F6EY73_9BACT</name>
<protein>
    <submittedName>
        <fullName evidence="1">Uncharacterized protein</fullName>
    </submittedName>
</protein>
<organism evidence="1 2">
    <name type="scientific">Candidatus Kaiserbacteria bacterium RIFCSPLOWO2_01_FULL_52_12b</name>
    <dbReference type="NCBI Taxonomy" id="1798509"/>
    <lineage>
        <taxon>Bacteria</taxon>
        <taxon>Candidatus Kaiseribacteriota</taxon>
    </lineage>
</organism>
<proteinExistence type="predicted"/>
<sequence>MFTKDDRKFLTENFATKKEVSALRDGIDLLRNKLTTSSLEKFDFKSRVNSIEASSIRTEEKVDKVLDILDGFAGKVADLDEENKMGAITLRRHGVQIQELAKATGTTLSQ</sequence>
<dbReference type="AlphaFoldDB" id="A0A1F6EY73"/>
<dbReference type="Proteomes" id="UP000178811">
    <property type="component" value="Unassembled WGS sequence"/>
</dbReference>
<dbReference type="EMBL" id="MFLW01000006">
    <property type="protein sequence ID" value="OGG78526.1"/>
    <property type="molecule type" value="Genomic_DNA"/>
</dbReference>
<reference evidence="1 2" key="1">
    <citation type="journal article" date="2016" name="Nat. Commun.">
        <title>Thousands of microbial genomes shed light on interconnected biogeochemical processes in an aquifer system.</title>
        <authorList>
            <person name="Anantharaman K."/>
            <person name="Brown C.T."/>
            <person name="Hug L.A."/>
            <person name="Sharon I."/>
            <person name="Castelle C.J."/>
            <person name="Probst A.J."/>
            <person name="Thomas B.C."/>
            <person name="Singh A."/>
            <person name="Wilkins M.J."/>
            <person name="Karaoz U."/>
            <person name="Brodie E.L."/>
            <person name="Williams K.H."/>
            <person name="Hubbard S.S."/>
            <person name="Banfield J.F."/>
        </authorList>
    </citation>
    <scope>NUCLEOTIDE SEQUENCE [LARGE SCALE GENOMIC DNA]</scope>
</reference>